<proteinExistence type="inferred from homology"/>
<evidence type="ECO:0000256" key="2">
    <source>
        <dbReference type="ARBA" id="ARBA00010291"/>
    </source>
</evidence>
<feature type="compositionally biased region" description="Basic residues" evidence="7">
    <location>
        <begin position="326"/>
        <end position="342"/>
    </location>
</feature>
<evidence type="ECO:0000256" key="3">
    <source>
        <dbReference type="ARBA" id="ARBA00023125"/>
    </source>
</evidence>
<dbReference type="PANTHER" id="PTHR16684:SF11">
    <property type="entry name" value="CENTROMERE PROTEIN C"/>
    <property type="match status" value="1"/>
</dbReference>
<dbReference type="Pfam" id="PF15624">
    <property type="entry name" value="Mif2_N"/>
    <property type="match status" value="1"/>
</dbReference>
<comment type="subcellular location">
    <subcellularLocation>
        <location evidence="1">Nucleus</location>
    </subcellularLocation>
</comment>
<evidence type="ECO:0000313" key="10">
    <source>
        <dbReference type="EMBL" id="KAF2755104.1"/>
    </source>
</evidence>
<feature type="compositionally biased region" description="Basic and acidic residues" evidence="7">
    <location>
        <begin position="367"/>
        <end position="377"/>
    </location>
</feature>
<keyword evidence="3" id="KW-0238">DNA-binding</keyword>
<evidence type="ECO:0000259" key="9">
    <source>
        <dbReference type="Pfam" id="PF15624"/>
    </source>
</evidence>
<reference evidence="10" key="1">
    <citation type="journal article" date="2020" name="Stud. Mycol.">
        <title>101 Dothideomycetes genomes: a test case for predicting lifestyles and emergence of pathogens.</title>
        <authorList>
            <person name="Haridas S."/>
            <person name="Albert R."/>
            <person name="Binder M."/>
            <person name="Bloem J."/>
            <person name="Labutti K."/>
            <person name="Salamov A."/>
            <person name="Andreopoulos B."/>
            <person name="Baker S."/>
            <person name="Barry K."/>
            <person name="Bills G."/>
            <person name="Bluhm B."/>
            <person name="Cannon C."/>
            <person name="Castanera R."/>
            <person name="Culley D."/>
            <person name="Daum C."/>
            <person name="Ezra D."/>
            <person name="Gonzalez J."/>
            <person name="Henrissat B."/>
            <person name="Kuo A."/>
            <person name="Liang C."/>
            <person name="Lipzen A."/>
            <person name="Lutzoni F."/>
            <person name="Magnuson J."/>
            <person name="Mondo S."/>
            <person name="Nolan M."/>
            <person name="Ohm R."/>
            <person name="Pangilinan J."/>
            <person name="Park H.-J."/>
            <person name="Ramirez L."/>
            <person name="Alfaro M."/>
            <person name="Sun H."/>
            <person name="Tritt A."/>
            <person name="Yoshinaga Y."/>
            <person name="Zwiers L.-H."/>
            <person name="Turgeon B."/>
            <person name="Goodwin S."/>
            <person name="Spatafora J."/>
            <person name="Crous P."/>
            <person name="Grigoriev I."/>
        </authorList>
    </citation>
    <scope>NUCLEOTIDE SEQUENCE</scope>
    <source>
        <strain evidence="10">CBS 121739</strain>
    </source>
</reference>
<feature type="compositionally biased region" description="Polar residues" evidence="7">
    <location>
        <begin position="159"/>
        <end position="171"/>
    </location>
</feature>
<dbReference type="RefSeq" id="XP_033597555.1">
    <property type="nucleotide sequence ID" value="XM_033739083.1"/>
</dbReference>
<protein>
    <recommendedName>
        <fullName evidence="6">CENP-C homolog</fullName>
    </recommendedName>
</protein>
<dbReference type="InterPro" id="IPR028929">
    <property type="entry name" value="Mif2_N"/>
</dbReference>
<keyword evidence="11" id="KW-1185">Reference proteome</keyword>
<dbReference type="GO" id="GO:0051455">
    <property type="term" value="P:spindle attachment to meiosis I kinetochore"/>
    <property type="evidence" value="ECO:0007669"/>
    <property type="project" value="TreeGrafter"/>
</dbReference>
<dbReference type="GO" id="GO:0051382">
    <property type="term" value="P:kinetochore assembly"/>
    <property type="evidence" value="ECO:0007669"/>
    <property type="project" value="InterPro"/>
</dbReference>
<evidence type="ECO:0000256" key="5">
    <source>
        <dbReference type="ARBA" id="ARBA00057947"/>
    </source>
</evidence>
<comment type="function">
    <text evidence="5">Component of the kinetochore, a multiprotein complex that assembles on centromeric DNA and attaches chromosomes to spindle microtubules, mediating chromosome segregation and sister chromatid segregation during meiosis and mitosis. Component of the inner kinetochore constitutive centromere-associated network (CCAN), which serves as a structural platform for outer kinetochore assembly.</text>
</comment>
<dbReference type="GO" id="GO:0051315">
    <property type="term" value="P:attachment of mitotic spindle microtubules to kinetochore"/>
    <property type="evidence" value="ECO:0007669"/>
    <property type="project" value="TreeGrafter"/>
</dbReference>
<feature type="domain" description="Mif2 N-terminal" evidence="9">
    <location>
        <begin position="15"/>
        <end position="158"/>
    </location>
</feature>
<keyword evidence="4" id="KW-0539">Nucleus</keyword>
<feature type="domain" description="Mif2/CENP-C cupin" evidence="8">
    <location>
        <begin position="565"/>
        <end position="650"/>
    </location>
</feature>
<dbReference type="OrthoDB" id="1939643at2759"/>
<accession>A0A6A6VZD9</accession>
<gene>
    <name evidence="10" type="ORF">EJ05DRAFT_122664</name>
</gene>
<evidence type="ECO:0000259" key="8">
    <source>
        <dbReference type="Pfam" id="PF11699"/>
    </source>
</evidence>
<dbReference type="PANTHER" id="PTHR16684">
    <property type="entry name" value="CENTROMERE PROTEIN C"/>
    <property type="match status" value="1"/>
</dbReference>
<evidence type="ECO:0000256" key="4">
    <source>
        <dbReference type="ARBA" id="ARBA00023242"/>
    </source>
</evidence>
<sequence>MPPKARQNNYFGEGQGRKTGITLPDTGIRDEYGIETADIFSSPEKSEVMVTSERREDGTLVTSESMELQQSTQARTPRVYGAYWTWNSKSCCIGSMPDPTEALSVRQVLTTKRTALPPKSRSPIKTALGSSPRRQSSMGPPARSQPNSHHAVRRKLDFNDSQEGISTSSPEAINGVVGDDLYDLPGSPTEANGQEHTNQDLEEVEALPELEDATEQQSTAEEAENSSEEHEEMPPEMPSSPPKKRGRKRKLVVEEAEAESEGRATKNARRGARKPVVEKIAPTKSKRTTRSSLNSSQVQEDSIALAPEPVPATEESPVEETPRSSPARKRAVKGKVKTGPTRKAREPSVVVEEEPSIAKSKNRGRPKRDVAIPREESGTSMPPPQLKSRGRLPKERDPNAKTTARKAPRGRSESKAPTEMSMMSGRTTQSTMSNVRQYVVVPKPGADDWGRSRAGRALRRPLAGWRGEKDTFDHQGNLIESVLTEDVTPVKLDRRRGNKKKNRQSTIFEEPEIEELEEWEQDPGVLSGIVNVWDNDIEHTTGEKEEELAYAAPSIQTQQVNGAEFKYTRICGVRFFNAGMVDLPPYSEKKRKNSRRMYMIFYVLRGQVQVTVGDNPEFSIHSGGVWQVPRGNLYSIKNSESQEAKIFFSQACRTRPDEEEE</sequence>
<dbReference type="GeneID" id="54480137"/>
<dbReference type="Gene3D" id="2.60.120.10">
    <property type="entry name" value="Jelly Rolls"/>
    <property type="match status" value="1"/>
</dbReference>
<feature type="compositionally biased region" description="Polar residues" evidence="7">
    <location>
        <begin position="128"/>
        <end position="148"/>
    </location>
</feature>
<feature type="compositionally biased region" description="Polar residues" evidence="7">
    <location>
        <begin position="290"/>
        <end position="300"/>
    </location>
</feature>
<feature type="region of interest" description="Disordered" evidence="7">
    <location>
        <begin position="1"/>
        <end position="25"/>
    </location>
</feature>
<evidence type="ECO:0000256" key="1">
    <source>
        <dbReference type="ARBA" id="ARBA00004123"/>
    </source>
</evidence>
<comment type="similarity">
    <text evidence="2">Belongs to the CENP-C/MIF2 family.</text>
</comment>
<dbReference type="EMBL" id="ML996578">
    <property type="protein sequence ID" value="KAF2755104.1"/>
    <property type="molecule type" value="Genomic_DNA"/>
</dbReference>
<evidence type="ECO:0000313" key="11">
    <source>
        <dbReference type="Proteomes" id="UP000799437"/>
    </source>
</evidence>
<dbReference type="Pfam" id="PF11699">
    <property type="entry name" value="CENP-C_C"/>
    <property type="match status" value="1"/>
</dbReference>
<dbReference type="InterPro" id="IPR014710">
    <property type="entry name" value="RmlC-like_jellyroll"/>
</dbReference>
<name>A0A6A6VZD9_9PEZI</name>
<dbReference type="GO" id="GO:0005634">
    <property type="term" value="C:nucleus"/>
    <property type="evidence" value="ECO:0007669"/>
    <property type="project" value="UniProtKB-SubCell"/>
</dbReference>
<dbReference type="Proteomes" id="UP000799437">
    <property type="component" value="Unassembled WGS sequence"/>
</dbReference>
<feature type="compositionally biased region" description="Acidic residues" evidence="7">
    <location>
        <begin position="200"/>
        <end position="214"/>
    </location>
</feature>
<evidence type="ECO:0000256" key="6">
    <source>
        <dbReference type="ARBA" id="ARBA00075033"/>
    </source>
</evidence>
<feature type="compositionally biased region" description="Polar residues" evidence="7">
    <location>
        <begin position="1"/>
        <end position="10"/>
    </location>
</feature>
<dbReference type="GO" id="GO:0019237">
    <property type="term" value="F:centromeric DNA binding"/>
    <property type="evidence" value="ECO:0007669"/>
    <property type="project" value="InterPro"/>
</dbReference>
<evidence type="ECO:0000256" key="7">
    <source>
        <dbReference type="SAM" id="MobiDB-lite"/>
    </source>
</evidence>
<dbReference type="InterPro" id="IPR025974">
    <property type="entry name" value="Mif2/CENP-C_cupin"/>
</dbReference>
<feature type="compositionally biased region" description="Acidic residues" evidence="7">
    <location>
        <begin position="221"/>
        <end position="231"/>
    </location>
</feature>
<dbReference type="AlphaFoldDB" id="A0A6A6VZD9"/>
<feature type="region of interest" description="Disordered" evidence="7">
    <location>
        <begin position="113"/>
        <end position="434"/>
    </location>
</feature>
<dbReference type="GO" id="GO:0000776">
    <property type="term" value="C:kinetochore"/>
    <property type="evidence" value="ECO:0007669"/>
    <property type="project" value="InterPro"/>
</dbReference>
<dbReference type="InterPro" id="IPR028386">
    <property type="entry name" value="CENP-C/Mif2/cnp3"/>
</dbReference>
<dbReference type="FunFam" id="2.60.120.10:FF:000033">
    <property type="entry name" value="Centromere protein C 1"/>
    <property type="match status" value="1"/>
</dbReference>
<dbReference type="CDD" id="cd06993">
    <property type="entry name" value="cupin_CENP-C_C"/>
    <property type="match status" value="1"/>
</dbReference>
<dbReference type="SUPFAM" id="SSF51182">
    <property type="entry name" value="RmlC-like cupins"/>
    <property type="match status" value="1"/>
</dbReference>
<dbReference type="InterPro" id="IPR011051">
    <property type="entry name" value="RmlC_Cupin_sf"/>
</dbReference>
<organism evidence="10 11">
    <name type="scientific">Pseudovirgaria hyperparasitica</name>
    <dbReference type="NCBI Taxonomy" id="470096"/>
    <lineage>
        <taxon>Eukaryota</taxon>
        <taxon>Fungi</taxon>
        <taxon>Dikarya</taxon>
        <taxon>Ascomycota</taxon>
        <taxon>Pezizomycotina</taxon>
        <taxon>Dothideomycetes</taxon>
        <taxon>Dothideomycetes incertae sedis</taxon>
        <taxon>Acrospermales</taxon>
        <taxon>Acrospermaceae</taxon>
        <taxon>Pseudovirgaria</taxon>
    </lineage>
</organism>
<feature type="compositionally biased region" description="Polar residues" evidence="7">
    <location>
        <begin position="424"/>
        <end position="434"/>
    </location>
</feature>